<dbReference type="Proteomes" id="UP000537204">
    <property type="component" value="Unassembled WGS sequence"/>
</dbReference>
<sequence length="120" mass="13442">MNKKILVLEKNRDILELINIVLTDEGYIIDLLSSENEVFAHIRDFQPDVILLDIISPTEEGTALCKTIKATEGYNHIPVIVLSTHPKAEVVKEICADEVVPKPFDISFLLSTIEQQLISA</sequence>
<feature type="modified residue" description="4-aspartylphosphate" evidence="2">
    <location>
        <position position="53"/>
    </location>
</feature>
<dbReference type="PROSITE" id="PS50110">
    <property type="entry name" value="RESPONSE_REGULATORY"/>
    <property type="match status" value="1"/>
</dbReference>
<feature type="domain" description="Response regulatory" evidence="3">
    <location>
        <begin position="4"/>
        <end position="117"/>
    </location>
</feature>
<organism evidence="4 5">
    <name type="scientific">Pedobacter cryoconitis</name>
    <dbReference type="NCBI Taxonomy" id="188932"/>
    <lineage>
        <taxon>Bacteria</taxon>
        <taxon>Pseudomonadati</taxon>
        <taxon>Bacteroidota</taxon>
        <taxon>Sphingobacteriia</taxon>
        <taxon>Sphingobacteriales</taxon>
        <taxon>Sphingobacteriaceae</taxon>
        <taxon>Pedobacter</taxon>
    </lineage>
</organism>
<dbReference type="AlphaFoldDB" id="A0A7W9E102"/>
<comment type="caution">
    <text evidence="4">The sequence shown here is derived from an EMBL/GenBank/DDBJ whole genome shotgun (WGS) entry which is preliminary data.</text>
</comment>
<dbReference type="RefSeq" id="WP_183883725.1">
    <property type="nucleotide sequence ID" value="NZ_JACHCE010000006.1"/>
</dbReference>
<evidence type="ECO:0000313" key="5">
    <source>
        <dbReference type="Proteomes" id="UP000537204"/>
    </source>
</evidence>
<name>A0A7W9E102_9SPHI</name>
<dbReference type="Gene3D" id="3.40.50.2300">
    <property type="match status" value="1"/>
</dbReference>
<evidence type="ECO:0000259" key="3">
    <source>
        <dbReference type="PROSITE" id="PS50110"/>
    </source>
</evidence>
<dbReference type="SMART" id="SM00448">
    <property type="entry name" value="REC"/>
    <property type="match status" value="1"/>
</dbReference>
<dbReference type="EMBL" id="JACHCE010000006">
    <property type="protein sequence ID" value="MBB5637869.1"/>
    <property type="molecule type" value="Genomic_DNA"/>
</dbReference>
<protein>
    <submittedName>
        <fullName evidence="4">DNA-binding response OmpR family regulator</fullName>
    </submittedName>
</protein>
<dbReference type="GO" id="GO:0003677">
    <property type="term" value="F:DNA binding"/>
    <property type="evidence" value="ECO:0007669"/>
    <property type="project" value="UniProtKB-KW"/>
</dbReference>
<keyword evidence="4" id="KW-0238">DNA-binding</keyword>
<dbReference type="InterPro" id="IPR011006">
    <property type="entry name" value="CheY-like_superfamily"/>
</dbReference>
<dbReference type="InterPro" id="IPR001789">
    <property type="entry name" value="Sig_transdc_resp-reg_receiver"/>
</dbReference>
<dbReference type="PANTHER" id="PTHR44591:SF3">
    <property type="entry name" value="RESPONSE REGULATORY DOMAIN-CONTAINING PROTEIN"/>
    <property type="match status" value="1"/>
</dbReference>
<dbReference type="Pfam" id="PF00072">
    <property type="entry name" value="Response_reg"/>
    <property type="match status" value="1"/>
</dbReference>
<evidence type="ECO:0000256" key="2">
    <source>
        <dbReference type="PROSITE-ProRule" id="PRU00169"/>
    </source>
</evidence>
<gene>
    <name evidence="4" type="ORF">HDE68_003794</name>
</gene>
<accession>A0A7W9E102</accession>
<dbReference type="GO" id="GO:0000160">
    <property type="term" value="P:phosphorelay signal transduction system"/>
    <property type="evidence" value="ECO:0007669"/>
    <property type="project" value="InterPro"/>
</dbReference>
<dbReference type="InterPro" id="IPR050595">
    <property type="entry name" value="Bact_response_regulator"/>
</dbReference>
<dbReference type="SUPFAM" id="SSF52172">
    <property type="entry name" value="CheY-like"/>
    <property type="match status" value="1"/>
</dbReference>
<proteinExistence type="predicted"/>
<dbReference type="PANTHER" id="PTHR44591">
    <property type="entry name" value="STRESS RESPONSE REGULATOR PROTEIN 1"/>
    <property type="match status" value="1"/>
</dbReference>
<reference evidence="4 5" key="1">
    <citation type="submission" date="2020-08" db="EMBL/GenBank/DDBJ databases">
        <title>Genomic Encyclopedia of Type Strains, Phase IV (KMG-V): Genome sequencing to study the core and pangenomes of soil and plant-associated prokaryotes.</title>
        <authorList>
            <person name="Whitman W."/>
        </authorList>
    </citation>
    <scope>NUCLEOTIDE SEQUENCE [LARGE SCALE GENOMIC DNA]</scope>
    <source>
        <strain evidence="4 5">S3M1</strain>
    </source>
</reference>
<evidence type="ECO:0000256" key="1">
    <source>
        <dbReference type="ARBA" id="ARBA00022553"/>
    </source>
</evidence>
<evidence type="ECO:0000313" key="4">
    <source>
        <dbReference type="EMBL" id="MBB5637869.1"/>
    </source>
</evidence>
<keyword evidence="1 2" id="KW-0597">Phosphoprotein</keyword>